<feature type="binding site" evidence="5">
    <location>
        <position position="470"/>
    </location>
    <ligand>
        <name>Zn(2+)</name>
        <dbReference type="ChEBI" id="CHEBI:29105"/>
        <label>2</label>
    </ligand>
</feature>
<keyword evidence="8" id="KW-1133">Transmembrane helix</keyword>
<dbReference type="PRINTS" id="PR00387">
    <property type="entry name" value="PDIESTERASE1"/>
</dbReference>
<evidence type="ECO:0000256" key="7">
    <source>
        <dbReference type="SAM" id="MobiDB-lite"/>
    </source>
</evidence>
<gene>
    <name evidence="10" type="ORF">SteCoe_17132</name>
</gene>
<name>A0A1R2BZU3_9CILI</name>
<sequence length="723" mass="83081">MKVMDINSDNKQKGLSPEEPELQSKFSLQFSDKKQEKFYRELVLSDIATTIGLNHRESLATYIFTLLLVSLLYISAYLSTYFEGKSYLRTLLYQTILLSSVTIATSIIYYMFFIKETLSNHKSLYLIASYFLLAEIVIFNNVFVKVEIFPEQHEYGFTSVLGLLPMIYSSKFSVFTTFLMYIVINFIISITFLTVNLISESNTQKTIIEFFFLLCILLIESRTFYTQEYHLREKFLAMRGAIAPETKKNEDLSPKTDVEQISRAVKESIQLLPLIRRKESTKTMYLDKIFENLSRVINMLGSRNSIYSVDVDDLDKNLDNEDKIFLEQTCIGPRRSQARTSTRFVVRKTIEVIKNYDIQELVGILKRIGKEWNFDIFFLKDCTKNKPLASVGSFCMQKYHLDTSFNIIPDVYDCFFSDLEGNYKPNPYHNSTHSAEVLCSFLFLVQQSTFSDYIQDYEILASVIAMLGHDVAHPGVTNRFLVNSRNPLAITCNFYIDNDSSVLEMMHSATTFQLMQRNNQDLLGNIPKDIGILIRAMIIDMILATDMAKHFDLIGKFKAKMISSNSVPLHLADQRVEVMKIITKASDVGHAAKSQELHQKWTVLVCEEFFTQGDMEKVQGLPISMYCDRDKTDVAKSQAGFIKNIVLPIYESLNLCLDSPSIKEKCIDQLELNMRSWEYSVCPKRVHTLGMDPEENHTLKGRTETTIAGRTGRNSWATLVLNN</sequence>
<organism evidence="10 11">
    <name type="scientific">Stentor coeruleus</name>
    <dbReference type="NCBI Taxonomy" id="5963"/>
    <lineage>
        <taxon>Eukaryota</taxon>
        <taxon>Sar</taxon>
        <taxon>Alveolata</taxon>
        <taxon>Ciliophora</taxon>
        <taxon>Postciliodesmatophora</taxon>
        <taxon>Heterotrichea</taxon>
        <taxon>Heterotrichida</taxon>
        <taxon>Stentoridae</taxon>
        <taxon>Stentor</taxon>
    </lineage>
</organism>
<reference evidence="10 11" key="1">
    <citation type="submission" date="2016-11" db="EMBL/GenBank/DDBJ databases">
        <title>The macronuclear genome of Stentor coeruleus: a giant cell with tiny introns.</title>
        <authorList>
            <person name="Slabodnick M."/>
            <person name="Ruby J.G."/>
            <person name="Reiff S.B."/>
            <person name="Swart E.C."/>
            <person name="Gosai S."/>
            <person name="Prabakaran S."/>
            <person name="Witkowska E."/>
            <person name="Larue G.E."/>
            <person name="Fisher S."/>
            <person name="Freeman R.M."/>
            <person name="Gunawardena J."/>
            <person name="Chu W."/>
            <person name="Stover N.A."/>
            <person name="Gregory B.D."/>
            <person name="Nowacki M."/>
            <person name="Derisi J."/>
            <person name="Roy S.W."/>
            <person name="Marshall W.F."/>
            <person name="Sood P."/>
        </authorList>
    </citation>
    <scope>NUCLEOTIDE SEQUENCE [LARGE SCALE GENOMIC DNA]</scope>
    <source>
        <strain evidence="10">WM001</strain>
    </source>
</reference>
<evidence type="ECO:0000313" key="10">
    <source>
        <dbReference type="EMBL" id="OMJ82230.1"/>
    </source>
</evidence>
<feature type="transmembrane region" description="Helical" evidence="8">
    <location>
        <begin position="91"/>
        <end position="112"/>
    </location>
</feature>
<keyword evidence="8" id="KW-0812">Transmembrane</keyword>
<feature type="binding site" evidence="5">
    <location>
        <position position="433"/>
    </location>
    <ligand>
        <name>Zn(2+)</name>
        <dbReference type="ChEBI" id="CHEBI:29105"/>
        <label>1</label>
    </ligand>
</feature>
<evidence type="ECO:0000256" key="3">
    <source>
        <dbReference type="PIRSR" id="PIRSR623088-1"/>
    </source>
</evidence>
<feature type="transmembrane region" description="Helical" evidence="8">
    <location>
        <begin position="207"/>
        <end position="225"/>
    </location>
</feature>
<keyword evidence="1 5" id="KW-0479">Metal-binding</keyword>
<keyword evidence="11" id="KW-1185">Reference proteome</keyword>
<comment type="cofactor">
    <cofactor evidence="6">
        <name>a divalent metal cation</name>
        <dbReference type="ChEBI" id="CHEBI:60240"/>
    </cofactor>
    <text evidence="6">Binds 2 divalent metal cations per subunit. Site 1 may preferentially bind zinc ions, while site 2 has a preference for magnesium and/or manganese ions.</text>
</comment>
<evidence type="ECO:0000256" key="1">
    <source>
        <dbReference type="ARBA" id="ARBA00022723"/>
    </source>
</evidence>
<feature type="domain" description="PDEase" evidence="9">
    <location>
        <begin position="346"/>
        <end position="684"/>
    </location>
</feature>
<feature type="binding site" evidence="5">
    <location>
        <position position="587"/>
    </location>
    <ligand>
        <name>Zn(2+)</name>
        <dbReference type="ChEBI" id="CHEBI:29105"/>
        <label>1</label>
    </ligand>
</feature>
<feature type="transmembrane region" description="Helical" evidence="8">
    <location>
        <begin position="172"/>
        <end position="195"/>
    </location>
</feature>
<dbReference type="Gene3D" id="1.10.1300.10">
    <property type="entry name" value="3'5'-cyclic nucleotide phosphodiesterase, catalytic domain"/>
    <property type="match status" value="1"/>
</dbReference>
<dbReference type="OrthoDB" id="189220at2759"/>
<evidence type="ECO:0000259" key="9">
    <source>
        <dbReference type="PROSITE" id="PS51845"/>
    </source>
</evidence>
<dbReference type="Pfam" id="PF00233">
    <property type="entry name" value="PDEase_I"/>
    <property type="match status" value="1"/>
</dbReference>
<feature type="binding site" evidence="5">
    <location>
        <position position="469"/>
    </location>
    <ligand>
        <name>Zn(2+)</name>
        <dbReference type="ChEBI" id="CHEBI:29105"/>
        <label>1</label>
    </ligand>
</feature>
<evidence type="ECO:0000256" key="8">
    <source>
        <dbReference type="SAM" id="Phobius"/>
    </source>
</evidence>
<dbReference type="SUPFAM" id="SSF109604">
    <property type="entry name" value="HD-domain/PDEase-like"/>
    <property type="match status" value="1"/>
</dbReference>
<dbReference type="GO" id="GO:0004114">
    <property type="term" value="F:3',5'-cyclic-nucleotide phosphodiesterase activity"/>
    <property type="evidence" value="ECO:0007669"/>
    <property type="project" value="InterPro"/>
</dbReference>
<dbReference type="InterPro" id="IPR036971">
    <property type="entry name" value="PDEase_catalytic_dom_sf"/>
</dbReference>
<comment type="caution">
    <text evidence="10">The sequence shown here is derived from an EMBL/GenBank/DDBJ whole genome shotgun (WGS) entry which is preliminary data.</text>
</comment>
<dbReference type="EC" id="3.1.4.-" evidence="6"/>
<feature type="region of interest" description="Disordered" evidence="7">
    <location>
        <begin position="1"/>
        <end position="22"/>
    </location>
</feature>
<evidence type="ECO:0000256" key="6">
    <source>
        <dbReference type="RuleBase" id="RU363067"/>
    </source>
</evidence>
<evidence type="ECO:0000256" key="2">
    <source>
        <dbReference type="ARBA" id="ARBA00022801"/>
    </source>
</evidence>
<dbReference type="PROSITE" id="PS00126">
    <property type="entry name" value="PDEASE_I_1"/>
    <property type="match status" value="1"/>
</dbReference>
<proteinExistence type="inferred from homology"/>
<feature type="binding site" evidence="5">
    <location>
        <position position="470"/>
    </location>
    <ligand>
        <name>Zn(2+)</name>
        <dbReference type="ChEBI" id="CHEBI:29105"/>
        <label>1</label>
    </ligand>
</feature>
<accession>A0A1R2BZU3</accession>
<evidence type="ECO:0000313" key="11">
    <source>
        <dbReference type="Proteomes" id="UP000187209"/>
    </source>
</evidence>
<dbReference type="AlphaFoldDB" id="A0A1R2BZU3"/>
<dbReference type="PROSITE" id="PS51845">
    <property type="entry name" value="PDEASE_I_2"/>
    <property type="match status" value="1"/>
</dbReference>
<dbReference type="GO" id="GO:0007165">
    <property type="term" value="P:signal transduction"/>
    <property type="evidence" value="ECO:0007669"/>
    <property type="project" value="InterPro"/>
</dbReference>
<evidence type="ECO:0000256" key="4">
    <source>
        <dbReference type="PIRSR" id="PIRSR623088-2"/>
    </source>
</evidence>
<comment type="similarity">
    <text evidence="6">Belongs to the cyclic nucleotide phosphodiesterase family.</text>
</comment>
<feature type="binding site" evidence="4">
    <location>
        <position position="638"/>
    </location>
    <ligand>
        <name>AMP</name>
        <dbReference type="ChEBI" id="CHEBI:456215"/>
    </ligand>
</feature>
<dbReference type="GO" id="GO:0046872">
    <property type="term" value="F:metal ion binding"/>
    <property type="evidence" value="ECO:0007669"/>
    <property type="project" value="UniProtKB-KW"/>
</dbReference>
<feature type="binding site" evidence="4">
    <location>
        <begin position="429"/>
        <end position="433"/>
    </location>
    <ligand>
        <name>AMP</name>
        <dbReference type="ChEBI" id="CHEBI:456215"/>
    </ligand>
</feature>
<feature type="transmembrane region" description="Helical" evidence="8">
    <location>
        <begin position="59"/>
        <end position="79"/>
    </location>
</feature>
<keyword evidence="8" id="KW-0472">Membrane</keyword>
<dbReference type="Proteomes" id="UP000187209">
    <property type="component" value="Unassembled WGS sequence"/>
</dbReference>
<feature type="binding site" evidence="4">
    <location>
        <position position="587"/>
    </location>
    <ligand>
        <name>AMP</name>
        <dbReference type="ChEBI" id="CHEBI:456215"/>
    </ligand>
</feature>
<dbReference type="InterPro" id="IPR023088">
    <property type="entry name" value="PDEase"/>
</dbReference>
<protein>
    <recommendedName>
        <fullName evidence="6">Phosphodiesterase</fullName>
        <ecNumber evidence="6">3.1.4.-</ecNumber>
    </recommendedName>
</protein>
<feature type="binding site" evidence="4">
    <location>
        <position position="470"/>
    </location>
    <ligand>
        <name>AMP</name>
        <dbReference type="ChEBI" id="CHEBI:456215"/>
    </ligand>
</feature>
<evidence type="ECO:0000256" key="5">
    <source>
        <dbReference type="PIRSR" id="PIRSR623088-3"/>
    </source>
</evidence>
<dbReference type="PANTHER" id="PTHR11347">
    <property type="entry name" value="CYCLIC NUCLEOTIDE PHOSPHODIESTERASE"/>
    <property type="match status" value="1"/>
</dbReference>
<dbReference type="EMBL" id="MPUH01000348">
    <property type="protein sequence ID" value="OMJ82230.1"/>
    <property type="molecule type" value="Genomic_DNA"/>
</dbReference>
<keyword evidence="2 6" id="KW-0378">Hydrolase</keyword>
<feature type="transmembrane region" description="Helical" evidence="8">
    <location>
        <begin position="124"/>
        <end position="144"/>
    </location>
</feature>
<feature type="active site" description="Proton donor" evidence="3">
    <location>
        <position position="429"/>
    </location>
</feature>
<dbReference type="InterPro" id="IPR002073">
    <property type="entry name" value="PDEase_catalytic_dom"/>
</dbReference>
<dbReference type="InterPro" id="IPR023174">
    <property type="entry name" value="PDEase_CS"/>
</dbReference>